<dbReference type="PROSITE" id="PS50088">
    <property type="entry name" value="ANK_REPEAT"/>
    <property type="match status" value="3"/>
</dbReference>
<dbReference type="Pfam" id="PF08545">
    <property type="entry name" value="ACP_syn_III"/>
    <property type="match status" value="1"/>
</dbReference>
<dbReference type="NCBIfam" id="TIGR00747">
    <property type="entry name" value="fabH"/>
    <property type="match status" value="1"/>
</dbReference>
<protein>
    <recommendedName>
        <fullName evidence="3">beta-ketoacyl-[acyl-carrier-protein] synthase III</fullName>
        <ecNumber evidence="3">2.3.1.180</ecNumber>
    </recommendedName>
</protein>
<feature type="compositionally biased region" description="Low complexity" evidence="12">
    <location>
        <begin position="417"/>
        <end position="426"/>
    </location>
</feature>
<dbReference type="InterPro" id="IPR016039">
    <property type="entry name" value="Thiolase-like"/>
</dbReference>
<accession>A0A2V0PE64</accession>
<proteinExistence type="inferred from homology"/>
<keyword evidence="5" id="KW-0808">Transferase</keyword>
<reference evidence="14 15" key="1">
    <citation type="journal article" date="2018" name="Sci. Rep.">
        <title>Raphidocelis subcapitata (=Pseudokirchneriella subcapitata) provides an insight into genome evolution and environmental adaptations in the Sphaeropleales.</title>
        <authorList>
            <person name="Suzuki S."/>
            <person name="Yamaguchi H."/>
            <person name="Nakajima N."/>
            <person name="Kawachi M."/>
        </authorList>
    </citation>
    <scope>NUCLEOTIDE SEQUENCE [LARGE SCALE GENOMIC DNA]</scope>
    <source>
        <strain evidence="14 15">NIES-35</strain>
    </source>
</reference>
<dbReference type="InterPro" id="IPR013747">
    <property type="entry name" value="ACP_syn_III_C"/>
</dbReference>
<dbReference type="GO" id="GO:0033818">
    <property type="term" value="F:beta-ketoacyl-acyl-carrier-protein synthase III activity"/>
    <property type="evidence" value="ECO:0007669"/>
    <property type="project" value="UniProtKB-EC"/>
</dbReference>
<dbReference type="SUPFAM" id="SSF57850">
    <property type="entry name" value="RING/U-box"/>
    <property type="match status" value="1"/>
</dbReference>
<evidence type="ECO:0000313" key="15">
    <source>
        <dbReference type="Proteomes" id="UP000247498"/>
    </source>
</evidence>
<dbReference type="Gene3D" id="3.40.47.10">
    <property type="match status" value="1"/>
</dbReference>
<name>A0A2V0PE64_9CHLO</name>
<keyword evidence="11" id="KW-0040">ANK repeat</keyword>
<feature type="compositionally biased region" description="Basic and acidic residues" evidence="12">
    <location>
        <begin position="427"/>
        <end position="438"/>
    </location>
</feature>
<dbReference type="UniPathway" id="UPA00143"/>
<dbReference type="EMBL" id="BDRX01000063">
    <property type="protein sequence ID" value="GBF95385.1"/>
    <property type="molecule type" value="Genomic_DNA"/>
</dbReference>
<evidence type="ECO:0000256" key="1">
    <source>
        <dbReference type="ARBA" id="ARBA00005194"/>
    </source>
</evidence>
<dbReference type="NCBIfam" id="NF006829">
    <property type="entry name" value="PRK09352.1"/>
    <property type="match status" value="1"/>
</dbReference>
<keyword evidence="15" id="KW-1185">Reference proteome</keyword>
<feature type="region of interest" description="Disordered" evidence="12">
    <location>
        <begin position="340"/>
        <end position="361"/>
    </location>
</feature>
<dbReference type="EC" id="2.3.1.180" evidence="3"/>
<evidence type="ECO:0000256" key="7">
    <source>
        <dbReference type="ARBA" id="ARBA00023098"/>
    </source>
</evidence>
<dbReference type="PANTHER" id="PTHR43091:SF1">
    <property type="entry name" value="BETA-KETOACYL-[ACYL-CARRIER-PROTEIN] SYNTHASE III, CHLOROPLASTIC"/>
    <property type="match status" value="1"/>
</dbReference>
<feature type="compositionally biased region" description="Low complexity" evidence="12">
    <location>
        <begin position="377"/>
        <end position="391"/>
    </location>
</feature>
<keyword evidence="4" id="KW-0444">Lipid biosynthesis</keyword>
<comment type="function">
    <text evidence="10">Catalyzes the condensation reaction of fatty acid synthesis by the addition to an acyl acceptor of two carbons from malonyl-ACP. KAS III catalyzes the first condensation reaction which initiates fatty acid synthesis and may therefore play a role in governing the total rate of fatty acid production. Possesses both acetoacetyl-ACP synthase and acetyl transacylase activities.</text>
</comment>
<evidence type="ECO:0000313" key="14">
    <source>
        <dbReference type="EMBL" id="GBF95385.1"/>
    </source>
</evidence>
<dbReference type="InParanoid" id="A0A2V0PE64"/>
<dbReference type="HAMAP" id="MF_01815">
    <property type="entry name" value="FabH"/>
    <property type="match status" value="1"/>
</dbReference>
<dbReference type="GO" id="GO:0016567">
    <property type="term" value="P:protein ubiquitination"/>
    <property type="evidence" value="ECO:0007669"/>
    <property type="project" value="UniProtKB-UniPathway"/>
</dbReference>
<dbReference type="GO" id="GO:0006633">
    <property type="term" value="P:fatty acid biosynthetic process"/>
    <property type="evidence" value="ECO:0007669"/>
    <property type="project" value="UniProtKB-KW"/>
</dbReference>
<evidence type="ECO:0000256" key="5">
    <source>
        <dbReference type="ARBA" id="ARBA00022679"/>
    </source>
</evidence>
<evidence type="ECO:0000256" key="9">
    <source>
        <dbReference type="ARBA" id="ARBA00052419"/>
    </source>
</evidence>
<dbReference type="OrthoDB" id="428487at2759"/>
<feature type="repeat" description="ANK" evidence="11">
    <location>
        <begin position="254"/>
        <end position="276"/>
    </location>
</feature>
<evidence type="ECO:0000256" key="6">
    <source>
        <dbReference type="ARBA" id="ARBA00022832"/>
    </source>
</evidence>
<gene>
    <name evidence="14" type="ORF">Rsub_07813</name>
</gene>
<evidence type="ECO:0000256" key="2">
    <source>
        <dbReference type="ARBA" id="ARBA00008642"/>
    </source>
</evidence>
<feature type="domain" description="U-box" evidence="13">
    <location>
        <begin position="507"/>
        <end position="539"/>
    </location>
</feature>
<dbReference type="PROSITE" id="PS50297">
    <property type="entry name" value="ANK_REP_REGION"/>
    <property type="match status" value="3"/>
</dbReference>
<comment type="similarity">
    <text evidence="2">Belongs to the thiolase-like superfamily. FabH family.</text>
</comment>
<comment type="pathway">
    <text evidence="1">Lipid metabolism; fatty acid biosynthesis.</text>
</comment>
<dbReference type="InterPro" id="IPR004655">
    <property type="entry name" value="FabH"/>
</dbReference>
<comment type="caution">
    <text evidence="14">The sequence shown here is derived from an EMBL/GenBank/DDBJ whole genome shotgun (WGS) entry which is preliminary data.</text>
</comment>
<dbReference type="AlphaFoldDB" id="A0A2V0PE64"/>
<keyword evidence="6" id="KW-0276">Fatty acid metabolism</keyword>
<dbReference type="Gene3D" id="1.25.40.20">
    <property type="entry name" value="Ankyrin repeat-containing domain"/>
    <property type="match status" value="2"/>
</dbReference>
<feature type="repeat" description="ANK" evidence="11">
    <location>
        <begin position="165"/>
        <end position="187"/>
    </location>
</feature>
<keyword evidence="8" id="KW-0275">Fatty acid biosynthesis</keyword>
<dbReference type="SUPFAM" id="SSF48403">
    <property type="entry name" value="Ankyrin repeat"/>
    <property type="match status" value="1"/>
</dbReference>
<dbReference type="Pfam" id="PF08541">
    <property type="entry name" value="ACP_syn_III_C"/>
    <property type="match status" value="1"/>
</dbReference>
<dbReference type="Proteomes" id="UP000247498">
    <property type="component" value="Unassembled WGS sequence"/>
</dbReference>
<dbReference type="PROSITE" id="PS51698">
    <property type="entry name" value="U_BOX"/>
    <property type="match status" value="1"/>
</dbReference>
<dbReference type="GO" id="GO:0004315">
    <property type="term" value="F:3-oxoacyl-[acyl-carrier-protein] synthase activity"/>
    <property type="evidence" value="ECO:0007669"/>
    <property type="project" value="InterPro"/>
</dbReference>
<dbReference type="SMART" id="SM00248">
    <property type="entry name" value="ANK"/>
    <property type="match status" value="5"/>
</dbReference>
<comment type="catalytic activity">
    <reaction evidence="9">
        <text>malonyl-[ACP] + acetyl-CoA + H(+) = 3-oxobutanoyl-[ACP] + CO2 + CoA</text>
        <dbReference type="Rhea" id="RHEA:12080"/>
        <dbReference type="Rhea" id="RHEA-COMP:9623"/>
        <dbReference type="Rhea" id="RHEA-COMP:9625"/>
        <dbReference type="ChEBI" id="CHEBI:15378"/>
        <dbReference type="ChEBI" id="CHEBI:16526"/>
        <dbReference type="ChEBI" id="CHEBI:57287"/>
        <dbReference type="ChEBI" id="CHEBI:57288"/>
        <dbReference type="ChEBI" id="CHEBI:78449"/>
        <dbReference type="ChEBI" id="CHEBI:78450"/>
        <dbReference type="EC" id="2.3.1.180"/>
    </reaction>
</comment>
<dbReference type="InterPro" id="IPR002110">
    <property type="entry name" value="Ankyrin_rpt"/>
</dbReference>
<keyword evidence="7" id="KW-0443">Lipid metabolism</keyword>
<dbReference type="CDD" id="cd00830">
    <property type="entry name" value="KAS_III"/>
    <property type="match status" value="1"/>
</dbReference>
<dbReference type="GO" id="GO:0004842">
    <property type="term" value="F:ubiquitin-protein transferase activity"/>
    <property type="evidence" value="ECO:0007669"/>
    <property type="project" value="InterPro"/>
</dbReference>
<organism evidence="14 15">
    <name type="scientific">Raphidocelis subcapitata</name>
    <dbReference type="NCBI Taxonomy" id="307507"/>
    <lineage>
        <taxon>Eukaryota</taxon>
        <taxon>Viridiplantae</taxon>
        <taxon>Chlorophyta</taxon>
        <taxon>core chlorophytes</taxon>
        <taxon>Chlorophyceae</taxon>
        <taxon>CS clade</taxon>
        <taxon>Sphaeropleales</taxon>
        <taxon>Selenastraceae</taxon>
        <taxon>Raphidocelis</taxon>
    </lineage>
</organism>
<dbReference type="PANTHER" id="PTHR43091">
    <property type="entry name" value="3-OXOACYL-[ACYL-CARRIER-PROTEIN] SYNTHASE"/>
    <property type="match status" value="1"/>
</dbReference>
<dbReference type="InterPro" id="IPR036770">
    <property type="entry name" value="Ankyrin_rpt-contain_sf"/>
</dbReference>
<dbReference type="SUPFAM" id="SSF53901">
    <property type="entry name" value="Thiolase-like"/>
    <property type="match status" value="1"/>
</dbReference>
<feature type="repeat" description="ANK" evidence="11">
    <location>
        <begin position="211"/>
        <end position="243"/>
    </location>
</feature>
<feature type="compositionally biased region" description="Basic and acidic residues" evidence="12">
    <location>
        <begin position="450"/>
        <end position="469"/>
    </location>
</feature>
<dbReference type="Pfam" id="PF04564">
    <property type="entry name" value="U-box"/>
    <property type="match status" value="1"/>
</dbReference>
<dbReference type="InterPro" id="IPR013751">
    <property type="entry name" value="ACP_syn_III_N"/>
</dbReference>
<evidence type="ECO:0000259" key="13">
    <source>
        <dbReference type="PROSITE" id="PS51698"/>
    </source>
</evidence>
<feature type="region of interest" description="Disordered" evidence="12">
    <location>
        <begin position="377"/>
        <end position="480"/>
    </location>
</feature>
<dbReference type="FunFam" id="3.40.47.10:FF:000004">
    <property type="entry name" value="3-oxoacyl-[acyl-carrier-protein] synthase 3"/>
    <property type="match status" value="1"/>
</dbReference>
<dbReference type="InterPro" id="IPR003613">
    <property type="entry name" value="Ubox_domain"/>
</dbReference>
<dbReference type="InterPro" id="IPR013083">
    <property type="entry name" value="Znf_RING/FYVE/PHD"/>
</dbReference>
<evidence type="ECO:0000256" key="4">
    <source>
        <dbReference type="ARBA" id="ARBA00022516"/>
    </source>
</evidence>
<evidence type="ECO:0000256" key="10">
    <source>
        <dbReference type="ARBA" id="ARBA00057449"/>
    </source>
</evidence>
<evidence type="ECO:0000256" key="3">
    <source>
        <dbReference type="ARBA" id="ARBA00012333"/>
    </source>
</evidence>
<sequence>MGQAASSAGGVLSSEQQAVTAAILEGRIEDARRLLEANPGLVYVHSARGLNVWHLAAQSGDAKVVDLVATAVADALAHQKQSDALLQWAGAGLGAVSMTVNQIAAATVSATTAAIPAQLVGRNLDKDAMTHEGKTALMVALSVGSYAAARALLACGVDAWRGDVRGNTALHQAAWRGDAEAVALMLEAVDAAEAAGGGFDARRAIDAFNLAGLTPLHLACWRGHAPILRALVNAGADMAAGAAADSMGDVACSKGSTPLHLAALKGDVPIIALLLRAHSRLLEAARGGALGESRTLRDLRRLPDAYGRTPYTVAFDLGRSEAAATLDPTVPLQEAINRARSGGVWQPKPLTGADALGGPRSPRAAGLIKAVRTPAAAPVSAGPPAAAAALGPSPPPLAPPPRAAHAVPALPPPPGPRRAAAAAEAPKPSDADEGRCGQEDSPSQQLAAEKQSREHEHPSEEGGRAEPGQRSRQQSAEGFRGEEPAVLAGTAENPLGPMAAAGGCAEPAPPELVCPITGEVFVDPVRACDGKCYEREAIEGALSRCSSRSSCFAAAAGRPRAASRATTVGCRAAAAGGLTGCRLVGVGSSAPATVLSNSDLERYIDTNDEWITSRTGIKRRHILGEGESVAQHAANACQKALDMAGVSPDQVDMILLATSTPDDAFGSACQVQALIGAKNAVAFDLTAACSGFVLALVTAAQYVRTGACKHCLVVGADALSRITDWRDRGTCILFGDGCGAVLVSAAPEGAACSLLGMDMHSDGSGQKSLNATYSGSGGKPMQEGGAGSAHASYSNIAMAGQDVFKFAVRSVPAVLEAALSKAGLEASEVDWLVMHQANQRILDAAAQRLGMPADRVVSNLSEYGNTSAASIPLALDEAVRGGRIRDGDVLALAGFGAGLTWAGAIVRWGK</sequence>
<evidence type="ECO:0000256" key="11">
    <source>
        <dbReference type="PROSITE-ProRule" id="PRU00023"/>
    </source>
</evidence>
<feature type="compositionally biased region" description="Pro residues" evidence="12">
    <location>
        <begin position="392"/>
        <end position="402"/>
    </location>
</feature>
<dbReference type="Pfam" id="PF12796">
    <property type="entry name" value="Ank_2"/>
    <property type="match status" value="2"/>
</dbReference>
<evidence type="ECO:0000256" key="12">
    <source>
        <dbReference type="SAM" id="MobiDB-lite"/>
    </source>
</evidence>
<evidence type="ECO:0000256" key="8">
    <source>
        <dbReference type="ARBA" id="ARBA00023160"/>
    </source>
</evidence>
<dbReference type="Gene3D" id="3.30.40.10">
    <property type="entry name" value="Zinc/RING finger domain, C3HC4 (zinc finger)"/>
    <property type="match status" value="1"/>
</dbReference>
<dbReference type="STRING" id="307507.A0A2V0PE64"/>